<dbReference type="AlphaFoldDB" id="A0A286RKQ9"/>
<gene>
    <name evidence="1" type="ORF">THTE_3931</name>
</gene>
<evidence type="ECO:0000313" key="2">
    <source>
        <dbReference type="Proteomes" id="UP000215086"/>
    </source>
</evidence>
<dbReference type="EMBL" id="CP018477">
    <property type="protein sequence ID" value="ASV76532.1"/>
    <property type="molecule type" value="Genomic_DNA"/>
</dbReference>
<evidence type="ECO:0000313" key="1">
    <source>
        <dbReference type="EMBL" id="ASV76532.1"/>
    </source>
</evidence>
<dbReference type="KEGG" id="ttf:THTE_3931"/>
<accession>A0A286RKQ9</accession>
<protein>
    <submittedName>
        <fullName evidence="1">Uncharacterized protein</fullName>
    </submittedName>
</protein>
<keyword evidence="2" id="KW-1185">Reference proteome</keyword>
<name>A0A286RKQ9_9BACT</name>
<sequence>MRDAAHQPKADEAHTLLSQCPQVRSCFIFADRKSQLVLAILRFPVIGCNLMILCV</sequence>
<dbReference type="Proteomes" id="UP000215086">
    <property type="component" value="Chromosome"/>
</dbReference>
<reference evidence="1 2" key="1">
    <citation type="journal article" name="Front. Microbiol.">
        <title>Sugar Metabolism of the First Thermophilic Planctomycete Thermogutta terrifontis: Comparative Genomic and Transcriptomic Approaches.</title>
        <authorList>
            <person name="Elcheninov A.G."/>
            <person name="Menzel P."/>
            <person name="Gudbergsdottir S.R."/>
            <person name="Slesarev A.I."/>
            <person name="Kadnikov V.V."/>
            <person name="Krogh A."/>
            <person name="Bonch-Osmolovskaya E.A."/>
            <person name="Peng X."/>
            <person name="Kublanov I.V."/>
        </authorList>
    </citation>
    <scope>NUCLEOTIDE SEQUENCE [LARGE SCALE GENOMIC DNA]</scope>
    <source>
        <strain evidence="1 2">R1</strain>
    </source>
</reference>
<organism evidence="1 2">
    <name type="scientific">Thermogutta terrifontis</name>
    <dbReference type="NCBI Taxonomy" id="1331910"/>
    <lineage>
        <taxon>Bacteria</taxon>
        <taxon>Pseudomonadati</taxon>
        <taxon>Planctomycetota</taxon>
        <taxon>Planctomycetia</taxon>
        <taxon>Pirellulales</taxon>
        <taxon>Thermoguttaceae</taxon>
        <taxon>Thermogutta</taxon>
    </lineage>
</organism>
<proteinExistence type="predicted"/>